<dbReference type="PRINTS" id="PR00753">
    <property type="entry name" value="ACCSYNTHASE"/>
</dbReference>
<keyword evidence="5 6" id="KW-0663">Pyridoxal phosphate</keyword>
<sequence>MSDSWTCPASTKASRTSNPIRAIVDKVLANAKPRTDGVSRIPLSLGDPAAFGNLNPPAALTNAVSASALGNSNNGYVPAAGLPPAREAVASYYSTAAVPLKADDVVMASGCSGALELVITAMLNEGENLLVPNPGFPLYEVVAKSHGAEVKKYNLDPKTNWECDLAHMESLIDCRTRGILINNPSNPCGSVFSESHLELIVKLAAKHRLPIVADEVYGGMCWGPKPFIQIADVAAKLGWPAPVITATGLAKQFLCPGWRVGWLVFNDTSFGAIAPIKAGVNALANVVLGASHPIQSALPKIFAPETEEVKKEIADFRAATAATLQANSDFTCSALSAIPGLKVVPSSGAMYVMVEVLTDMFDDSVTDDVSFTGLLLDETNVFALPGSCFGAKNFFRVVFCAPQDVLADAYKRIEGFCAGRMKK</sequence>
<keyword evidence="9" id="KW-1185">Reference proteome</keyword>
<protein>
    <recommendedName>
        <fullName evidence="7">Aminotransferase class I/classII large domain-containing protein</fullName>
    </recommendedName>
</protein>
<dbReference type="InterPro" id="IPR015424">
    <property type="entry name" value="PyrdxlP-dep_Trfase"/>
</dbReference>
<dbReference type="Proteomes" id="UP001165060">
    <property type="component" value="Unassembled WGS sequence"/>
</dbReference>
<accession>A0ABQ6MZZ2</accession>
<dbReference type="InterPro" id="IPR004839">
    <property type="entry name" value="Aminotransferase_I/II_large"/>
</dbReference>
<keyword evidence="4" id="KW-0808">Transferase</keyword>
<evidence type="ECO:0000256" key="4">
    <source>
        <dbReference type="ARBA" id="ARBA00022679"/>
    </source>
</evidence>
<dbReference type="PANTHER" id="PTHR45744:SF2">
    <property type="entry name" value="TYROSINE AMINOTRANSFERASE"/>
    <property type="match status" value="1"/>
</dbReference>
<proteinExistence type="inferred from homology"/>
<dbReference type="CDD" id="cd00609">
    <property type="entry name" value="AAT_like"/>
    <property type="match status" value="1"/>
</dbReference>
<dbReference type="InterPro" id="IPR005958">
    <property type="entry name" value="TyrNic_aminoTrfase"/>
</dbReference>
<evidence type="ECO:0000256" key="1">
    <source>
        <dbReference type="ARBA" id="ARBA00001933"/>
    </source>
</evidence>
<evidence type="ECO:0000256" key="2">
    <source>
        <dbReference type="ARBA" id="ARBA00007441"/>
    </source>
</evidence>
<evidence type="ECO:0000313" key="9">
    <source>
        <dbReference type="Proteomes" id="UP001165060"/>
    </source>
</evidence>
<dbReference type="Pfam" id="PF00155">
    <property type="entry name" value="Aminotran_1_2"/>
    <property type="match status" value="1"/>
</dbReference>
<comment type="caution">
    <text evidence="8">The sequence shown here is derived from an EMBL/GenBank/DDBJ whole genome shotgun (WGS) entry which is preliminary data.</text>
</comment>
<name>A0ABQ6MZZ2_9STRA</name>
<reference evidence="8 9" key="1">
    <citation type="journal article" date="2023" name="Commun. Biol.">
        <title>Genome analysis of Parmales, the sister group of diatoms, reveals the evolutionary specialization of diatoms from phago-mixotrophs to photoautotrophs.</title>
        <authorList>
            <person name="Ban H."/>
            <person name="Sato S."/>
            <person name="Yoshikawa S."/>
            <person name="Yamada K."/>
            <person name="Nakamura Y."/>
            <person name="Ichinomiya M."/>
            <person name="Sato N."/>
            <person name="Blanc-Mathieu R."/>
            <person name="Endo H."/>
            <person name="Kuwata A."/>
            <person name="Ogata H."/>
        </authorList>
    </citation>
    <scope>NUCLEOTIDE SEQUENCE [LARGE SCALE GENOMIC DNA]</scope>
</reference>
<evidence type="ECO:0000256" key="6">
    <source>
        <dbReference type="PIRNR" id="PIRNR000517"/>
    </source>
</evidence>
<dbReference type="SUPFAM" id="SSF53383">
    <property type="entry name" value="PLP-dependent transferases"/>
    <property type="match status" value="1"/>
</dbReference>
<dbReference type="InterPro" id="IPR015421">
    <property type="entry name" value="PyrdxlP-dep_Trfase_major"/>
</dbReference>
<dbReference type="NCBIfam" id="TIGR01265">
    <property type="entry name" value="tyr_nico_aTase"/>
    <property type="match status" value="1"/>
</dbReference>
<dbReference type="PANTHER" id="PTHR45744">
    <property type="entry name" value="TYROSINE AMINOTRANSFERASE"/>
    <property type="match status" value="1"/>
</dbReference>
<dbReference type="InterPro" id="IPR015422">
    <property type="entry name" value="PyrdxlP-dep_Trfase_small"/>
</dbReference>
<organism evidence="8 9">
    <name type="scientific">Tetraparma gracilis</name>
    <dbReference type="NCBI Taxonomy" id="2962635"/>
    <lineage>
        <taxon>Eukaryota</taxon>
        <taxon>Sar</taxon>
        <taxon>Stramenopiles</taxon>
        <taxon>Ochrophyta</taxon>
        <taxon>Bolidophyceae</taxon>
        <taxon>Parmales</taxon>
        <taxon>Triparmaceae</taxon>
        <taxon>Tetraparma</taxon>
    </lineage>
</organism>
<evidence type="ECO:0000313" key="8">
    <source>
        <dbReference type="EMBL" id="GMI37297.1"/>
    </source>
</evidence>
<gene>
    <name evidence="8" type="ORF">TeGR_g6578</name>
</gene>
<comment type="cofactor">
    <cofactor evidence="1 6">
        <name>pyridoxal 5'-phosphate</name>
        <dbReference type="ChEBI" id="CHEBI:597326"/>
    </cofactor>
</comment>
<evidence type="ECO:0000259" key="7">
    <source>
        <dbReference type="Pfam" id="PF00155"/>
    </source>
</evidence>
<evidence type="ECO:0000256" key="3">
    <source>
        <dbReference type="ARBA" id="ARBA00022576"/>
    </source>
</evidence>
<dbReference type="EMBL" id="BRYB01000769">
    <property type="protein sequence ID" value="GMI37297.1"/>
    <property type="molecule type" value="Genomic_DNA"/>
</dbReference>
<feature type="domain" description="Aminotransferase class I/classII large" evidence="7">
    <location>
        <begin position="41"/>
        <end position="406"/>
    </location>
</feature>
<keyword evidence="3" id="KW-0032">Aminotransferase</keyword>
<dbReference type="PIRSF" id="PIRSF000517">
    <property type="entry name" value="Tyr_transaminase"/>
    <property type="match status" value="1"/>
</dbReference>
<dbReference type="Gene3D" id="3.40.640.10">
    <property type="entry name" value="Type I PLP-dependent aspartate aminotransferase-like (Major domain)"/>
    <property type="match status" value="1"/>
</dbReference>
<evidence type="ECO:0000256" key="5">
    <source>
        <dbReference type="ARBA" id="ARBA00022898"/>
    </source>
</evidence>
<comment type="similarity">
    <text evidence="2 6">Belongs to the class-I pyridoxal-phosphate-dependent aminotransferase family.</text>
</comment>
<dbReference type="Gene3D" id="3.90.1150.10">
    <property type="entry name" value="Aspartate Aminotransferase, domain 1"/>
    <property type="match status" value="1"/>
</dbReference>